<evidence type="ECO:0000259" key="7">
    <source>
        <dbReference type="PROSITE" id="PS51900"/>
    </source>
</evidence>
<keyword evidence="2" id="KW-0229">DNA integration</keyword>
<gene>
    <name evidence="8" type="primary">xerA</name>
    <name evidence="8" type="ORF">ACFFU1_11610</name>
</gene>
<dbReference type="NCBIfam" id="NF040815">
    <property type="entry name" value="recomb_XerA_Arch"/>
    <property type="match status" value="1"/>
</dbReference>
<dbReference type="InterPro" id="IPR050090">
    <property type="entry name" value="Tyrosine_recombinase_XerCD"/>
</dbReference>
<dbReference type="PANTHER" id="PTHR30349">
    <property type="entry name" value="PHAGE INTEGRASE-RELATED"/>
    <property type="match status" value="1"/>
</dbReference>
<evidence type="ECO:0000256" key="5">
    <source>
        <dbReference type="PROSITE-ProRule" id="PRU01248"/>
    </source>
</evidence>
<evidence type="ECO:0000256" key="2">
    <source>
        <dbReference type="ARBA" id="ARBA00022908"/>
    </source>
</evidence>
<evidence type="ECO:0000259" key="6">
    <source>
        <dbReference type="PROSITE" id="PS51898"/>
    </source>
</evidence>
<dbReference type="InterPro" id="IPR002104">
    <property type="entry name" value="Integrase_catalytic"/>
</dbReference>
<dbReference type="InterPro" id="IPR010998">
    <property type="entry name" value="Integrase_recombinase_N"/>
</dbReference>
<organism evidence="8 9">
    <name type="scientific">Algibacter miyuki</name>
    <dbReference type="NCBI Taxonomy" id="1306933"/>
    <lineage>
        <taxon>Bacteria</taxon>
        <taxon>Pseudomonadati</taxon>
        <taxon>Bacteroidota</taxon>
        <taxon>Flavobacteriia</taxon>
        <taxon>Flavobacteriales</taxon>
        <taxon>Flavobacteriaceae</taxon>
        <taxon>Algibacter</taxon>
    </lineage>
</organism>
<dbReference type="InterPro" id="IPR044068">
    <property type="entry name" value="CB"/>
</dbReference>
<evidence type="ECO:0000256" key="1">
    <source>
        <dbReference type="ARBA" id="ARBA00008857"/>
    </source>
</evidence>
<feature type="domain" description="Tyr recombinase" evidence="6">
    <location>
        <begin position="192"/>
        <end position="364"/>
    </location>
</feature>
<comment type="caution">
    <text evidence="8">The sequence shown here is derived from an EMBL/GenBank/DDBJ whole genome shotgun (WGS) entry which is preliminary data.</text>
</comment>
<dbReference type="EMBL" id="JBHMFA010000009">
    <property type="protein sequence ID" value="MFB9105550.1"/>
    <property type="molecule type" value="Genomic_DNA"/>
</dbReference>
<dbReference type="RefSeq" id="WP_290268450.1">
    <property type="nucleotide sequence ID" value="NZ_JAUFQP010000007.1"/>
</dbReference>
<evidence type="ECO:0000256" key="3">
    <source>
        <dbReference type="ARBA" id="ARBA00023125"/>
    </source>
</evidence>
<comment type="similarity">
    <text evidence="1">Belongs to the 'phage' integrase family.</text>
</comment>
<dbReference type="PROSITE" id="PS51898">
    <property type="entry name" value="TYR_RECOMBINASE"/>
    <property type="match status" value="1"/>
</dbReference>
<protein>
    <submittedName>
        <fullName evidence="8">Site-specific tyrosine recombinase/integron integrase</fullName>
    </submittedName>
</protein>
<evidence type="ECO:0000313" key="8">
    <source>
        <dbReference type="EMBL" id="MFB9105550.1"/>
    </source>
</evidence>
<dbReference type="Proteomes" id="UP001589590">
    <property type="component" value="Unassembled WGS sequence"/>
</dbReference>
<reference evidence="8 9" key="1">
    <citation type="submission" date="2024-09" db="EMBL/GenBank/DDBJ databases">
        <authorList>
            <person name="Sun Q."/>
            <person name="Mori K."/>
        </authorList>
    </citation>
    <scope>NUCLEOTIDE SEQUENCE [LARGE SCALE GENOMIC DNA]</scope>
    <source>
        <strain evidence="8 9">CECT 8300</strain>
    </source>
</reference>
<name>A0ABV5H0X5_9FLAO</name>
<evidence type="ECO:0000313" key="9">
    <source>
        <dbReference type="Proteomes" id="UP001589590"/>
    </source>
</evidence>
<proteinExistence type="inferred from homology"/>
<evidence type="ECO:0000256" key="4">
    <source>
        <dbReference type="ARBA" id="ARBA00023172"/>
    </source>
</evidence>
<dbReference type="PROSITE" id="PS51900">
    <property type="entry name" value="CB"/>
    <property type="match status" value="1"/>
</dbReference>
<keyword evidence="9" id="KW-1185">Reference proteome</keyword>
<dbReference type="SUPFAM" id="SSF56349">
    <property type="entry name" value="DNA breaking-rejoining enzymes"/>
    <property type="match status" value="1"/>
</dbReference>
<dbReference type="Pfam" id="PF13495">
    <property type="entry name" value="Phage_int_SAM_4"/>
    <property type="match status" value="1"/>
</dbReference>
<dbReference type="InterPro" id="IPR004107">
    <property type="entry name" value="Integrase_SAM-like_N"/>
</dbReference>
<feature type="domain" description="Core-binding (CB)" evidence="7">
    <location>
        <begin position="92"/>
        <end position="168"/>
    </location>
</feature>
<dbReference type="PANTHER" id="PTHR30349:SF64">
    <property type="entry name" value="PROPHAGE INTEGRASE INTD-RELATED"/>
    <property type="match status" value="1"/>
</dbReference>
<dbReference type="InterPro" id="IPR011010">
    <property type="entry name" value="DNA_brk_join_enz"/>
</dbReference>
<sequence length="386" mass="44632">MTSITLAPLTYNSKSCIAITFRYNFDVKEYIKKFDGVFWSNTHRTFYFEYNEARLEAFKAHLQKGNLTLIEDTTTSLVPHKTSKSKLAILNPEKTTVYHQFLEFLKGKRFSTSTISTYGGFILEFLRFTGEKPLDSLNENDVRRYTEWAVSTLNYAISTHRQMVSGLKHFAHFYPACSINTDKIYMPKKDKKLPIVLSIEEVLSLLQATKNLKHRTIIAMLYGSGLRIGELISLKLSDFDFKRKQLYIQNAKGRKDRYTTIAESLFPLLKNYHNTYKPKVYFIENPNGGHYSPESIRAFLKRNAKTAGITKTITPHTLRHSYATHMLEQGIDIRYIQELLGHSRPETTMIYTHVTRKDLQQIKSPLDNAIKKLSLQNNSNNNITIS</sequence>
<keyword evidence="3 5" id="KW-0238">DNA-binding</keyword>
<dbReference type="Gene3D" id="1.10.443.10">
    <property type="entry name" value="Intergrase catalytic core"/>
    <property type="match status" value="1"/>
</dbReference>
<keyword evidence="4" id="KW-0233">DNA recombination</keyword>
<accession>A0ABV5H0X5</accession>
<dbReference type="InterPro" id="IPR013762">
    <property type="entry name" value="Integrase-like_cat_sf"/>
</dbReference>
<dbReference type="Pfam" id="PF00589">
    <property type="entry name" value="Phage_integrase"/>
    <property type="match status" value="1"/>
</dbReference>
<dbReference type="Gene3D" id="1.10.150.130">
    <property type="match status" value="1"/>
</dbReference>